<feature type="compositionally biased region" description="Basic and acidic residues" evidence="1">
    <location>
        <begin position="175"/>
        <end position="205"/>
    </location>
</feature>
<sequence>MQMEHKQESVLAGASKGAVAGGVAVWVMDQVDWYMYNHEDLEARRQTQRVRPGGLDPAHAIANKVAGAFGKELSPRQPHPAGIAVHYSLGIGPGALYGAMQDRAPALGVGRGALFGLGLFLLQDELVNAATGLSARPRQYPWQAHARGLIAHIVYGVVTDTLLRVLKGSGRSTRYARDEQAHFRNGRPAEEARYREDQPFDDQRHAPPSRPYPAEQSRGASSIH</sequence>
<dbReference type="EMBL" id="BJYU01000183">
    <property type="protein sequence ID" value="GEO18348.1"/>
    <property type="molecule type" value="Genomic_DNA"/>
</dbReference>
<gene>
    <name evidence="2" type="ORF">MAE02_60440</name>
</gene>
<dbReference type="AlphaFoldDB" id="A0A512C2A6"/>
<evidence type="ECO:0000313" key="3">
    <source>
        <dbReference type="Proteomes" id="UP000321085"/>
    </source>
</evidence>
<keyword evidence="3" id="KW-1185">Reference proteome</keyword>
<feature type="region of interest" description="Disordered" evidence="1">
    <location>
        <begin position="174"/>
        <end position="224"/>
    </location>
</feature>
<organism evidence="2 3">
    <name type="scientific">Microvirga aerophila</name>
    <dbReference type="NCBI Taxonomy" id="670291"/>
    <lineage>
        <taxon>Bacteria</taxon>
        <taxon>Pseudomonadati</taxon>
        <taxon>Pseudomonadota</taxon>
        <taxon>Alphaproteobacteria</taxon>
        <taxon>Hyphomicrobiales</taxon>
        <taxon>Methylobacteriaceae</taxon>
        <taxon>Microvirga</taxon>
    </lineage>
</organism>
<evidence type="ECO:0000313" key="2">
    <source>
        <dbReference type="EMBL" id="GEO18348.1"/>
    </source>
</evidence>
<evidence type="ECO:0000256" key="1">
    <source>
        <dbReference type="SAM" id="MobiDB-lite"/>
    </source>
</evidence>
<protein>
    <recommendedName>
        <fullName evidence="4">DUF1440 domain-containing protein</fullName>
    </recommendedName>
</protein>
<dbReference type="RefSeq" id="WP_174800012.1">
    <property type="nucleotide sequence ID" value="NZ_BJYU01000183.1"/>
</dbReference>
<dbReference type="Proteomes" id="UP000321085">
    <property type="component" value="Unassembled WGS sequence"/>
</dbReference>
<name>A0A512C2A6_9HYPH</name>
<reference evidence="2 3" key="1">
    <citation type="submission" date="2019-07" db="EMBL/GenBank/DDBJ databases">
        <title>Whole genome shotgun sequence of Microvirga aerophila NBRC 106136.</title>
        <authorList>
            <person name="Hosoyama A."/>
            <person name="Uohara A."/>
            <person name="Ohji S."/>
            <person name="Ichikawa N."/>
        </authorList>
    </citation>
    <scope>NUCLEOTIDE SEQUENCE [LARGE SCALE GENOMIC DNA]</scope>
    <source>
        <strain evidence="2 3">NBRC 106136</strain>
    </source>
</reference>
<accession>A0A512C2A6</accession>
<proteinExistence type="predicted"/>
<evidence type="ECO:0008006" key="4">
    <source>
        <dbReference type="Google" id="ProtNLM"/>
    </source>
</evidence>
<comment type="caution">
    <text evidence="2">The sequence shown here is derived from an EMBL/GenBank/DDBJ whole genome shotgun (WGS) entry which is preliminary data.</text>
</comment>